<dbReference type="EMBL" id="NCTK01000002">
    <property type="protein sequence ID" value="OYQ09514.1"/>
    <property type="molecule type" value="Genomic_DNA"/>
</dbReference>
<dbReference type="AlphaFoldDB" id="A0AAP7ZI37"/>
<accession>A0AAP7ZI37</accession>
<evidence type="ECO:0000313" key="2">
    <source>
        <dbReference type="EMBL" id="OYQ09514.1"/>
    </source>
</evidence>
<sequence>MSAPIAIEAVLVFFVRKQAGVACRAGPVSAVHAVLSVAAGGLMGRVPVAPRGIALSGISLSVPGLRLAVRRTRP</sequence>
<gene>
    <name evidence="2" type="ORF">B7R77_21720</name>
</gene>
<comment type="caution">
    <text evidence="2">The sequence shown here is derived from an EMBL/GenBank/DDBJ whole genome shotgun (WGS) entry which is preliminary data.</text>
</comment>
<protein>
    <recommendedName>
        <fullName evidence="4">Transmembrane protein</fullName>
    </recommendedName>
</protein>
<name>A0AAP7ZI37_RALSL</name>
<keyword evidence="1" id="KW-0472">Membrane</keyword>
<feature type="transmembrane region" description="Helical" evidence="1">
    <location>
        <begin position="49"/>
        <end position="69"/>
    </location>
</feature>
<organism evidence="2 3">
    <name type="scientific">Ralstonia solanacearum K60</name>
    <dbReference type="NCBI Taxonomy" id="1091042"/>
    <lineage>
        <taxon>Bacteria</taxon>
        <taxon>Pseudomonadati</taxon>
        <taxon>Pseudomonadota</taxon>
        <taxon>Betaproteobacteria</taxon>
        <taxon>Burkholderiales</taxon>
        <taxon>Burkholderiaceae</taxon>
        <taxon>Ralstonia</taxon>
        <taxon>Ralstonia solanacearum species complex</taxon>
    </lineage>
</organism>
<reference evidence="2 3" key="1">
    <citation type="submission" date="2017-04" db="EMBL/GenBank/DDBJ databases">
        <title>Genome Announcement: Closed genomes of Ralstonia solanacearum strains K60, UW551, and UW700.</title>
        <authorList>
            <person name="Hayes M."/>
            <person name="Macintyre A.M."/>
            <person name="Allen C."/>
        </authorList>
    </citation>
    <scope>NUCLEOTIDE SEQUENCE [LARGE SCALE GENOMIC DNA]</scope>
    <source>
        <strain evidence="2 3">UW25</strain>
    </source>
</reference>
<evidence type="ECO:0008006" key="4">
    <source>
        <dbReference type="Google" id="ProtNLM"/>
    </source>
</evidence>
<evidence type="ECO:0000256" key="1">
    <source>
        <dbReference type="SAM" id="Phobius"/>
    </source>
</evidence>
<keyword evidence="1" id="KW-0812">Transmembrane</keyword>
<keyword evidence="1" id="KW-1133">Transmembrane helix</keyword>
<evidence type="ECO:0000313" key="3">
    <source>
        <dbReference type="Proteomes" id="UP000216164"/>
    </source>
</evidence>
<proteinExistence type="predicted"/>
<dbReference type="Proteomes" id="UP000216164">
    <property type="component" value="Unassembled WGS sequence"/>
</dbReference>